<feature type="signal peptide" evidence="4">
    <location>
        <begin position="1"/>
        <end position="28"/>
    </location>
</feature>
<evidence type="ECO:0000256" key="2">
    <source>
        <dbReference type="ARBA" id="ARBA00022729"/>
    </source>
</evidence>
<dbReference type="GO" id="GO:0005886">
    <property type="term" value="C:plasma membrane"/>
    <property type="evidence" value="ECO:0007669"/>
    <property type="project" value="TreeGrafter"/>
</dbReference>
<dbReference type="Pfam" id="PF01462">
    <property type="entry name" value="LRRNT"/>
    <property type="match status" value="1"/>
</dbReference>
<dbReference type="Pfam" id="PF13855">
    <property type="entry name" value="LRR_8"/>
    <property type="match status" value="1"/>
</dbReference>
<sequence>MGGLARRTVWIYMCVGVLTLGLVDLVRAGSCPRECSCTKSRMDCSFKKLRHVPYPIPTSIRKLDLQGNEISTIKSTDFKGLTRLRSLNIMKNQIQTIEKGAFDDLSAMKRLFVPPICVARGFTVIMAGRCHSG</sequence>
<accession>A0A9D4ITD3</accession>
<feature type="domain" description="LRRNT" evidence="5">
    <location>
        <begin position="30"/>
        <end position="62"/>
    </location>
</feature>
<feature type="chain" id="PRO_5038432261" description="LRRNT domain-containing protein" evidence="4">
    <location>
        <begin position="29"/>
        <end position="133"/>
    </location>
</feature>
<comment type="caution">
    <text evidence="6">The sequence shown here is derived from an EMBL/GenBank/DDBJ whole genome shotgun (WGS) entry which is preliminary data.</text>
</comment>
<dbReference type="PANTHER" id="PTHR24369:SF210">
    <property type="entry name" value="CHAOPTIN-RELATED"/>
    <property type="match status" value="1"/>
</dbReference>
<keyword evidence="2 4" id="KW-0732">Signal</keyword>
<dbReference type="Proteomes" id="UP000828390">
    <property type="component" value="Unassembled WGS sequence"/>
</dbReference>
<dbReference type="PANTHER" id="PTHR24369">
    <property type="entry name" value="ANTIGEN BSP, PUTATIVE-RELATED"/>
    <property type="match status" value="1"/>
</dbReference>
<keyword evidence="7" id="KW-1185">Reference proteome</keyword>
<evidence type="ECO:0000256" key="1">
    <source>
        <dbReference type="ARBA" id="ARBA00022614"/>
    </source>
</evidence>
<dbReference type="AlphaFoldDB" id="A0A9D4ITD3"/>
<protein>
    <recommendedName>
        <fullName evidence="5">LRRNT domain-containing protein</fullName>
    </recommendedName>
</protein>
<dbReference type="InterPro" id="IPR032675">
    <property type="entry name" value="LRR_dom_sf"/>
</dbReference>
<reference evidence="6" key="1">
    <citation type="journal article" date="2019" name="bioRxiv">
        <title>The Genome of the Zebra Mussel, Dreissena polymorpha: A Resource for Invasive Species Research.</title>
        <authorList>
            <person name="McCartney M.A."/>
            <person name="Auch B."/>
            <person name="Kono T."/>
            <person name="Mallez S."/>
            <person name="Zhang Y."/>
            <person name="Obille A."/>
            <person name="Becker A."/>
            <person name="Abrahante J.E."/>
            <person name="Garbe J."/>
            <person name="Badalamenti J.P."/>
            <person name="Herman A."/>
            <person name="Mangelson H."/>
            <person name="Liachko I."/>
            <person name="Sullivan S."/>
            <person name="Sone E.D."/>
            <person name="Koren S."/>
            <person name="Silverstein K.A.T."/>
            <person name="Beckman K.B."/>
            <person name="Gohl D.M."/>
        </authorList>
    </citation>
    <scope>NUCLEOTIDE SEQUENCE</scope>
    <source>
        <strain evidence="6">Duluth1</strain>
        <tissue evidence="6">Whole animal</tissue>
    </source>
</reference>
<keyword evidence="1" id="KW-0433">Leucine-rich repeat</keyword>
<dbReference type="InterPro" id="IPR000372">
    <property type="entry name" value="LRRNT"/>
</dbReference>
<evidence type="ECO:0000256" key="4">
    <source>
        <dbReference type="SAM" id="SignalP"/>
    </source>
</evidence>
<reference evidence="6" key="2">
    <citation type="submission" date="2020-11" db="EMBL/GenBank/DDBJ databases">
        <authorList>
            <person name="McCartney M.A."/>
            <person name="Auch B."/>
            <person name="Kono T."/>
            <person name="Mallez S."/>
            <person name="Becker A."/>
            <person name="Gohl D.M."/>
            <person name="Silverstein K.A.T."/>
            <person name="Koren S."/>
            <person name="Bechman K.B."/>
            <person name="Herman A."/>
            <person name="Abrahante J.E."/>
            <person name="Garbe J."/>
        </authorList>
    </citation>
    <scope>NUCLEOTIDE SEQUENCE</scope>
    <source>
        <strain evidence="6">Duluth1</strain>
        <tissue evidence="6">Whole animal</tissue>
    </source>
</reference>
<gene>
    <name evidence="6" type="ORF">DPMN_164041</name>
</gene>
<evidence type="ECO:0000256" key="3">
    <source>
        <dbReference type="ARBA" id="ARBA00022737"/>
    </source>
</evidence>
<proteinExistence type="predicted"/>
<dbReference type="Gene3D" id="3.80.10.10">
    <property type="entry name" value="Ribonuclease Inhibitor"/>
    <property type="match status" value="1"/>
</dbReference>
<keyword evidence="3" id="KW-0677">Repeat</keyword>
<evidence type="ECO:0000313" key="6">
    <source>
        <dbReference type="EMBL" id="KAH3785945.1"/>
    </source>
</evidence>
<dbReference type="EMBL" id="JAIWYP010000008">
    <property type="protein sequence ID" value="KAH3785945.1"/>
    <property type="molecule type" value="Genomic_DNA"/>
</dbReference>
<dbReference type="SUPFAM" id="SSF52058">
    <property type="entry name" value="L domain-like"/>
    <property type="match status" value="1"/>
</dbReference>
<evidence type="ECO:0000259" key="5">
    <source>
        <dbReference type="SMART" id="SM00013"/>
    </source>
</evidence>
<organism evidence="6 7">
    <name type="scientific">Dreissena polymorpha</name>
    <name type="common">Zebra mussel</name>
    <name type="synonym">Mytilus polymorpha</name>
    <dbReference type="NCBI Taxonomy" id="45954"/>
    <lineage>
        <taxon>Eukaryota</taxon>
        <taxon>Metazoa</taxon>
        <taxon>Spiralia</taxon>
        <taxon>Lophotrochozoa</taxon>
        <taxon>Mollusca</taxon>
        <taxon>Bivalvia</taxon>
        <taxon>Autobranchia</taxon>
        <taxon>Heteroconchia</taxon>
        <taxon>Euheterodonta</taxon>
        <taxon>Imparidentia</taxon>
        <taxon>Neoheterodontei</taxon>
        <taxon>Myida</taxon>
        <taxon>Dreissenoidea</taxon>
        <taxon>Dreissenidae</taxon>
        <taxon>Dreissena</taxon>
    </lineage>
</organism>
<name>A0A9D4ITD3_DREPO</name>
<evidence type="ECO:0000313" key="7">
    <source>
        <dbReference type="Proteomes" id="UP000828390"/>
    </source>
</evidence>
<dbReference type="InterPro" id="IPR001611">
    <property type="entry name" value="Leu-rich_rpt"/>
</dbReference>
<dbReference type="SMART" id="SM00013">
    <property type="entry name" value="LRRNT"/>
    <property type="match status" value="1"/>
</dbReference>
<dbReference type="InterPro" id="IPR050541">
    <property type="entry name" value="LRR_TM_domain-containing"/>
</dbReference>